<evidence type="ECO:0000313" key="2">
    <source>
        <dbReference type="EMBL" id="MDQ0174907.1"/>
    </source>
</evidence>
<proteinExistence type="predicted"/>
<comment type="caution">
    <text evidence="2">The sequence shown here is derived from an EMBL/GenBank/DDBJ whole genome shotgun (WGS) entry which is preliminary data.</text>
</comment>
<keyword evidence="2" id="KW-0413">Isomerase</keyword>
<accession>A0ABT9WNP7</accession>
<reference evidence="2 3" key="1">
    <citation type="submission" date="2023-07" db="EMBL/GenBank/DDBJ databases">
        <title>Genomic Encyclopedia of Type Strains, Phase IV (KMG-IV): sequencing the most valuable type-strain genomes for metagenomic binning, comparative biology and taxonomic classification.</title>
        <authorList>
            <person name="Goeker M."/>
        </authorList>
    </citation>
    <scope>NUCLEOTIDE SEQUENCE [LARGE SCALE GENOMIC DNA]</scope>
    <source>
        <strain evidence="2 3">DSM 23837</strain>
    </source>
</reference>
<dbReference type="GO" id="GO:0004619">
    <property type="term" value="F:phosphoglycerate mutase activity"/>
    <property type="evidence" value="ECO:0007669"/>
    <property type="project" value="UniProtKB-EC"/>
</dbReference>
<dbReference type="Pfam" id="PF00300">
    <property type="entry name" value="His_Phos_1"/>
    <property type="match status" value="1"/>
</dbReference>
<dbReference type="InterPro" id="IPR029033">
    <property type="entry name" value="His_PPase_superfam"/>
</dbReference>
<keyword evidence="3" id="KW-1185">Reference proteome</keyword>
<dbReference type="InterPro" id="IPR051695">
    <property type="entry name" value="Phosphoglycerate_Mutase"/>
</dbReference>
<sequence length="199" mass="22818">MKLFLIRHGQSEADILNVHEGKADFPLTDLGIKQANSLGSYLRKNYQIDIIWSSTLKRAAQTSEIVRTYLDCSIMYDDRLQERNNGILAGKPITEENVDTYYSLKPFERIEEGESDLEFRARAESILLKIIDNSKKTDHVAIVTHGGMIEKCIHSLLHLPTVNKTYFYTGDTGIHLFEHNDSNTIIKFLNRTEHLHGVR</sequence>
<dbReference type="PANTHER" id="PTHR46517:SF1">
    <property type="entry name" value="FRUCTOSE-2,6-BISPHOSPHATASE TIGAR"/>
    <property type="match status" value="1"/>
</dbReference>
<dbReference type="Gene3D" id="3.40.50.1240">
    <property type="entry name" value="Phosphoglycerate mutase-like"/>
    <property type="match status" value="1"/>
</dbReference>
<dbReference type="RefSeq" id="WP_307226770.1">
    <property type="nucleotide sequence ID" value="NZ_JAUSTT010000003.1"/>
</dbReference>
<organism evidence="2 3">
    <name type="scientific">Bacillus chungangensis</name>
    <dbReference type="NCBI Taxonomy" id="587633"/>
    <lineage>
        <taxon>Bacteria</taxon>
        <taxon>Bacillati</taxon>
        <taxon>Bacillota</taxon>
        <taxon>Bacilli</taxon>
        <taxon>Bacillales</taxon>
        <taxon>Bacillaceae</taxon>
        <taxon>Bacillus</taxon>
    </lineage>
</organism>
<dbReference type="EC" id="5.4.2.11" evidence="2"/>
<protein>
    <submittedName>
        <fullName evidence="2">2,3-bisphosphoglycerate-dependent phosphoglycerate mutase</fullName>
        <ecNumber evidence="2">5.4.2.11</ecNumber>
    </submittedName>
</protein>
<keyword evidence="1" id="KW-0378">Hydrolase</keyword>
<evidence type="ECO:0000256" key="1">
    <source>
        <dbReference type="ARBA" id="ARBA00022801"/>
    </source>
</evidence>
<gene>
    <name evidence="2" type="ORF">J2S08_000741</name>
</gene>
<dbReference type="SUPFAM" id="SSF53254">
    <property type="entry name" value="Phosphoglycerate mutase-like"/>
    <property type="match status" value="1"/>
</dbReference>
<dbReference type="SMART" id="SM00855">
    <property type="entry name" value="PGAM"/>
    <property type="match status" value="1"/>
</dbReference>
<dbReference type="Proteomes" id="UP001223586">
    <property type="component" value="Unassembled WGS sequence"/>
</dbReference>
<dbReference type="CDD" id="cd07067">
    <property type="entry name" value="HP_PGM_like"/>
    <property type="match status" value="1"/>
</dbReference>
<evidence type="ECO:0000313" key="3">
    <source>
        <dbReference type="Proteomes" id="UP001223586"/>
    </source>
</evidence>
<dbReference type="EMBL" id="JAUSTT010000003">
    <property type="protein sequence ID" value="MDQ0174907.1"/>
    <property type="molecule type" value="Genomic_DNA"/>
</dbReference>
<dbReference type="InterPro" id="IPR013078">
    <property type="entry name" value="His_Pase_superF_clade-1"/>
</dbReference>
<dbReference type="PANTHER" id="PTHR46517">
    <property type="entry name" value="FRUCTOSE-2,6-BISPHOSPHATASE TIGAR"/>
    <property type="match status" value="1"/>
</dbReference>
<name>A0ABT9WNP7_9BACI</name>